<dbReference type="SMART" id="SM00202">
    <property type="entry name" value="SR"/>
    <property type="match status" value="8"/>
</dbReference>
<feature type="domain" description="SRCR" evidence="7">
    <location>
        <begin position="531"/>
        <end position="631"/>
    </location>
</feature>
<comment type="caution">
    <text evidence="4">Lacks conserved residue(s) required for the propagation of feature annotation.</text>
</comment>
<feature type="disulfide bond" evidence="4">
    <location>
        <begin position="569"/>
        <end position="630"/>
    </location>
</feature>
<feature type="domain" description="SRCR" evidence="7">
    <location>
        <begin position="426"/>
        <end position="526"/>
    </location>
</feature>
<name>A0ABM0SCA0_GALVR</name>
<dbReference type="Proteomes" id="UP000694923">
    <property type="component" value="Unplaced"/>
</dbReference>
<evidence type="ECO:0000256" key="4">
    <source>
        <dbReference type="PROSITE-ProRule" id="PRU00196"/>
    </source>
</evidence>
<dbReference type="GeneID" id="103607802"/>
<dbReference type="PANTHER" id="PTHR19331:SF458">
    <property type="entry name" value="SCAVENGER RECEPTOR CYSTEINE-RICH DOMAIN-CONTAINING PROTEIN SCART1"/>
    <property type="match status" value="1"/>
</dbReference>
<evidence type="ECO:0000313" key="8">
    <source>
        <dbReference type="Proteomes" id="UP000694923"/>
    </source>
</evidence>
<protein>
    <submittedName>
        <fullName evidence="9">Scavenger receptor cysteine-rich domain-containing protein SCART1-like</fullName>
    </submittedName>
</protein>
<reference evidence="9" key="1">
    <citation type="submission" date="2025-08" db="UniProtKB">
        <authorList>
            <consortium name="RefSeq"/>
        </authorList>
    </citation>
    <scope>IDENTIFICATION</scope>
</reference>
<evidence type="ECO:0000256" key="2">
    <source>
        <dbReference type="ARBA" id="ARBA00022737"/>
    </source>
</evidence>
<feature type="disulfide bond" evidence="4">
    <location>
        <begin position="789"/>
        <end position="853"/>
    </location>
</feature>
<feature type="disulfide bond" evidence="4">
    <location>
        <begin position="345"/>
        <end position="409"/>
    </location>
</feature>
<dbReference type="PROSITE" id="PS00420">
    <property type="entry name" value="SRCR_1"/>
    <property type="match status" value="2"/>
</dbReference>
<feature type="disulfide bond" evidence="4">
    <location>
        <begin position="464"/>
        <end position="525"/>
    </location>
</feature>
<feature type="domain" description="SRCR" evidence="7">
    <location>
        <begin position="136"/>
        <end position="316"/>
    </location>
</feature>
<keyword evidence="8" id="KW-1185">Reference proteome</keyword>
<dbReference type="SUPFAM" id="SSF56487">
    <property type="entry name" value="SRCR-like"/>
    <property type="match status" value="8"/>
</dbReference>
<evidence type="ECO:0000256" key="6">
    <source>
        <dbReference type="SAM" id="SignalP"/>
    </source>
</evidence>
<feature type="signal peptide" evidence="6">
    <location>
        <begin position="1"/>
        <end position="23"/>
    </location>
</feature>
<feature type="disulfide bond" evidence="4">
    <location>
        <begin position="661"/>
        <end position="725"/>
    </location>
</feature>
<dbReference type="Pfam" id="PF00530">
    <property type="entry name" value="SRCR"/>
    <property type="match status" value="8"/>
</dbReference>
<dbReference type="PANTHER" id="PTHR19331">
    <property type="entry name" value="SCAVENGER RECEPTOR DOMAIN-CONTAINING"/>
    <property type="match status" value="1"/>
</dbReference>
<dbReference type="InterPro" id="IPR036772">
    <property type="entry name" value="SRCR-like_dom_sf"/>
</dbReference>
<evidence type="ECO:0000256" key="3">
    <source>
        <dbReference type="ARBA" id="ARBA00023157"/>
    </source>
</evidence>
<proteinExistence type="predicted"/>
<dbReference type="InterPro" id="IPR001190">
    <property type="entry name" value="SRCR"/>
</dbReference>
<feature type="disulfide bond" evidence="4">
    <location>
        <begin position="556"/>
        <end position="620"/>
    </location>
</feature>
<feature type="chain" id="PRO_5047079188" evidence="6">
    <location>
        <begin position="24"/>
        <end position="902"/>
    </location>
</feature>
<feature type="domain" description="SRCR" evidence="7">
    <location>
        <begin position="320"/>
        <end position="420"/>
    </location>
</feature>
<dbReference type="Gene3D" id="3.10.250.10">
    <property type="entry name" value="SRCR-like domain"/>
    <property type="match status" value="8"/>
</dbReference>
<dbReference type="RefSeq" id="XP_008590491.1">
    <property type="nucleotide sequence ID" value="XM_008592269.1"/>
</dbReference>
<evidence type="ECO:0000313" key="9">
    <source>
        <dbReference type="RefSeq" id="XP_008590491.1"/>
    </source>
</evidence>
<gene>
    <name evidence="9" type="primary">LOC103607802</name>
</gene>
<feature type="disulfide bond" evidence="4">
    <location>
        <begin position="833"/>
        <end position="843"/>
    </location>
</feature>
<feature type="disulfide bond" evidence="4">
    <location>
        <begin position="287"/>
        <end position="297"/>
    </location>
</feature>
<keyword evidence="3 4" id="KW-1015">Disulfide bond</keyword>
<evidence type="ECO:0000259" key="7">
    <source>
        <dbReference type="PROSITE" id="PS50287"/>
    </source>
</evidence>
<evidence type="ECO:0000256" key="1">
    <source>
        <dbReference type="ARBA" id="ARBA00022729"/>
    </source>
</evidence>
<evidence type="ECO:0000256" key="5">
    <source>
        <dbReference type="SAM" id="MobiDB-lite"/>
    </source>
</evidence>
<feature type="disulfide bond" evidence="4">
    <location>
        <begin position="802"/>
        <end position="863"/>
    </location>
</feature>
<keyword evidence="1 6" id="KW-0732">Signal</keyword>
<organism evidence="8 9">
    <name type="scientific">Galeopterus variegatus</name>
    <name type="common">Malayan flying lemur</name>
    <name type="synonym">Cynocephalus variegatus</name>
    <dbReference type="NCBI Taxonomy" id="482537"/>
    <lineage>
        <taxon>Eukaryota</taxon>
        <taxon>Metazoa</taxon>
        <taxon>Chordata</taxon>
        <taxon>Craniata</taxon>
        <taxon>Vertebrata</taxon>
        <taxon>Euteleostomi</taxon>
        <taxon>Mammalia</taxon>
        <taxon>Eutheria</taxon>
        <taxon>Euarchontoglires</taxon>
        <taxon>Dermoptera</taxon>
        <taxon>Cynocephalidae</taxon>
        <taxon>Galeopterus</taxon>
    </lineage>
</organism>
<dbReference type="PROSITE" id="PS50287">
    <property type="entry name" value="SRCR_2"/>
    <property type="match status" value="7"/>
</dbReference>
<feature type="domain" description="SRCR" evidence="7">
    <location>
        <begin position="28"/>
        <end position="129"/>
    </location>
</feature>
<feature type="disulfide bond" evidence="4">
    <location>
        <begin position="495"/>
        <end position="505"/>
    </location>
</feature>
<feature type="region of interest" description="Disordered" evidence="5">
    <location>
        <begin position="871"/>
        <end position="902"/>
    </location>
</feature>
<feature type="domain" description="SRCR" evidence="7">
    <location>
        <begin position="764"/>
        <end position="864"/>
    </location>
</feature>
<feature type="disulfide bond" evidence="4">
    <location>
        <begin position="358"/>
        <end position="419"/>
    </location>
</feature>
<feature type="disulfide bond" evidence="4">
    <location>
        <begin position="97"/>
        <end position="107"/>
    </location>
</feature>
<sequence>MALSALMLWSLLLACWTLPPGLAEEESLNLLGGGNSCEGLLQVEHSGQQGLVCGDTWGLEEASVTCRQLGCGPARSATKYILKYQETEQLWLHNVHCHGGEASLWECSLGSWELQSSCRCKCVVFITCSGGTTQQIGLSGGGSPCAGIPEVVSPTSPALRCDLHREEANVFCRQLGCGTAVQWSKVYHGADAGDKKTVTCQGTESSIFDCMVNLNYLEQCVLSTYTEVVCTGHTEARLADGDHPCAGSLEVRRGLTWELQGAAAVSTPSGARFGRGSGPVWSEAFRCVGNESLLFHCPRGRGHQCGHSRDAGLTCAGDKFRLVNGSSSCEGRVELLVQGTWAPLCAAHWDLADATVLCHQLNCGNVVATPQGGHFGEGDAPVWPEVFHCVGTESHLLNCPANTLGAPSCALGNVAAAVCSGLPHALRLRDGQSRCDGRVEVSLAGVWGRVLDDGWDLRDAGVVCRQLGCGQAERAYDAPAPGRGAVPVGLSHVRCLGIETHLTQCNVSAFPLVPAGTSWDAGVVCSGSRGVRLAAGPGRCAGRVELLHGGAWGTVCDDAWDLLDAHVVCRQLGCGRALSAPGDAHFGAGAGRIWLDELGCRGNESALWQCPSGGWGRHDCGHKEDAGVFCSEFTDLRLQNHSRPCAGRLEVFYNGTWGGVCQTLSPASLGILCGQLGCGSRGQLQPRAASRPPPGALWLASIQCRERHDRSLWQCPSDPWNQQSCSSGEEAWIVCAEKAGEAPEAPGQTLNCSSTLSCPGEGAVRLRGGADGCSGRVELWHAGSWGTVCDDSWDLADAEVVCRQLGCGRAVGALGKAAFGPGSGPVWLDEVGCRGSEASLWGCPAEPWGRGDCAHKEDAGVRCAEGVSNFVDGQSAPEEEGGSGSLSQGYDEAAFPPEEMTL</sequence>
<feature type="domain" description="SRCR" evidence="7">
    <location>
        <begin position="636"/>
        <end position="736"/>
    </location>
</feature>
<keyword evidence="2" id="KW-0677">Repeat</keyword>
<feature type="disulfide bond" evidence="4">
    <location>
        <begin position="600"/>
        <end position="610"/>
    </location>
</feature>
<dbReference type="PRINTS" id="PR00258">
    <property type="entry name" value="SPERACTRCPTR"/>
</dbReference>
<accession>A0ABM0SCA0</accession>
<feature type="disulfide bond" evidence="4">
    <location>
        <begin position="389"/>
        <end position="399"/>
    </location>
</feature>